<dbReference type="InterPro" id="IPR011083">
    <property type="entry name" value="Phage_tail_collar_dom"/>
</dbReference>
<reference evidence="3 4" key="2">
    <citation type="journal article" date="2022" name="Mar. Drugs">
        <title>Bioassay-Guided Fractionation Leads to the Detection of Cholic Acid Generated by the Rare Thalassomonas sp.</title>
        <authorList>
            <person name="Pheiffer F."/>
            <person name="Schneider Y.K."/>
            <person name="Hansen E.H."/>
            <person name="Andersen J.H."/>
            <person name="Isaksson J."/>
            <person name="Busche T."/>
            <person name="R C."/>
            <person name="Kalinowski J."/>
            <person name="Zyl L.V."/>
            <person name="Trindade M."/>
        </authorList>
    </citation>
    <scope>NUCLEOTIDE SEQUENCE [LARGE SCALE GENOMIC DNA]</scope>
    <source>
        <strain evidence="3 4">A5K-106</strain>
    </source>
</reference>
<dbReference type="Proteomes" id="UP000032568">
    <property type="component" value="Chromosome"/>
</dbReference>
<feature type="region of interest" description="Disordered" evidence="1">
    <location>
        <begin position="104"/>
        <end position="135"/>
    </location>
</feature>
<dbReference type="InterPro" id="IPR037053">
    <property type="entry name" value="Phage_tail_collar_dom_sf"/>
</dbReference>
<dbReference type="Pfam" id="PF07484">
    <property type="entry name" value="Collar"/>
    <property type="match status" value="1"/>
</dbReference>
<reference evidence="3 4" key="1">
    <citation type="journal article" date="2015" name="Genome Announc.">
        <title>Draft Genome Sequences of Marine Isolates of Thalassomonas viridans and Thalassomonas actiniarum.</title>
        <authorList>
            <person name="Olonade I."/>
            <person name="van Zyl L.J."/>
            <person name="Trindade M."/>
        </authorList>
    </citation>
    <scope>NUCLEOTIDE SEQUENCE [LARGE SCALE GENOMIC DNA]</scope>
    <source>
        <strain evidence="3 4">A5K-106</strain>
    </source>
</reference>
<proteinExistence type="predicted"/>
<dbReference type="Gene3D" id="3.90.1340.10">
    <property type="entry name" value="Phage tail collar domain"/>
    <property type="match status" value="1"/>
</dbReference>
<evidence type="ECO:0000313" key="4">
    <source>
        <dbReference type="Proteomes" id="UP000032568"/>
    </source>
</evidence>
<evidence type="ECO:0000313" key="3">
    <source>
        <dbReference type="EMBL" id="WDD98522.1"/>
    </source>
</evidence>
<feature type="domain" description="Phage tail collar" evidence="2">
    <location>
        <begin position="7"/>
        <end position="63"/>
    </location>
</feature>
<dbReference type="AlphaFoldDB" id="A0AAE9YS62"/>
<keyword evidence="4" id="KW-1185">Reference proteome</keyword>
<gene>
    <name evidence="3" type="ORF">SG35_025250</name>
</gene>
<evidence type="ECO:0000256" key="1">
    <source>
        <dbReference type="SAM" id="MobiDB-lite"/>
    </source>
</evidence>
<sequence>MSEPFIGEIRMFAGNFAPKNWAFCDGQLLAVSSNEALFSLLGTNYGGDGRSSFGLPEMRGRLPMHMGQGSGLSNRTLGAGPGFERVTLSLDQMPNHSHGLVASRGEADASTPAGRVLASQTDGDMPYTPTPADPVDIEDMDSRSLSPTGDALSHNNMMPYLGVNFIISLLGVYPSRN</sequence>
<dbReference type="RefSeq" id="WP_044833381.1">
    <property type="nucleotide sequence ID" value="NZ_CP059735.1"/>
</dbReference>
<evidence type="ECO:0000259" key="2">
    <source>
        <dbReference type="Pfam" id="PF07484"/>
    </source>
</evidence>
<organism evidence="3 4">
    <name type="scientific">Thalassomonas actiniarum</name>
    <dbReference type="NCBI Taxonomy" id="485447"/>
    <lineage>
        <taxon>Bacteria</taxon>
        <taxon>Pseudomonadati</taxon>
        <taxon>Pseudomonadota</taxon>
        <taxon>Gammaproteobacteria</taxon>
        <taxon>Alteromonadales</taxon>
        <taxon>Colwelliaceae</taxon>
        <taxon>Thalassomonas</taxon>
    </lineage>
</organism>
<dbReference type="KEGG" id="tact:SG35_025250"/>
<dbReference type="SUPFAM" id="SSF88874">
    <property type="entry name" value="Receptor-binding domain of short tail fibre protein gp12"/>
    <property type="match status" value="1"/>
</dbReference>
<dbReference type="EMBL" id="CP059735">
    <property type="protein sequence ID" value="WDD98522.1"/>
    <property type="molecule type" value="Genomic_DNA"/>
</dbReference>
<name>A0AAE9YS62_9GAMM</name>
<accession>A0AAE9YS62</accession>
<protein>
    <submittedName>
        <fullName evidence="3">Phage tail protein</fullName>
    </submittedName>
</protein>